<keyword evidence="8" id="KW-0645">Protease</keyword>
<proteinExistence type="inferred from homology"/>
<dbReference type="GO" id="GO:0008233">
    <property type="term" value="F:peptidase activity"/>
    <property type="evidence" value="ECO:0007669"/>
    <property type="project" value="UniProtKB-KW"/>
</dbReference>
<sequence>MKKRGMFLIGLGVLLLVIVLSGSMFIAKEGEYKVVLRFGEATRIHTEPGIKFKVPFIESVRTLPKYQKVYDSEPTLILTNDKKPIYVDNYTVWRISDPQKFLRSLNTVSNAESRISDAVYNAVRRKLSEIEYGNIISENTARGDLNEEITKIVADVAANQGYGIEVIDVRIKRTDLPPENKESVYNRMISDRQSIAAGYLSEGDEESRKITSNADRQAKELLAEAEAKAKKIIAEGEQEAARIYNEAYGKDPEFYELYRTLESYVKTFEGEPVIMMPIDSPYARLLLGE</sequence>
<gene>
    <name evidence="8" type="primary">txxe 3377-hflC</name>
    <name evidence="8" type="ORF">TXXE_16740</name>
</gene>
<keyword evidence="8" id="KW-0378">Hydrolase</keyword>
<keyword evidence="4" id="KW-1133">Transmembrane helix</keyword>
<dbReference type="PANTHER" id="PTHR42911:SF1">
    <property type="entry name" value="MODULATOR OF FTSH PROTEASE HFLC"/>
    <property type="match status" value="1"/>
</dbReference>
<keyword evidence="3" id="KW-0812">Transmembrane</keyword>
<dbReference type="SUPFAM" id="SSF117892">
    <property type="entry name" value="Band 7/SPFH domain"/>
    <property type="match status" value="1"/>
</dbReference>
<dbReference type="InterPro" id="IPR001107">
    <property type="entry name" value="Band_7"/>
</dbReference>
<dbReference type="Pfam" id="PF01145">
    <property type="entry name" value="Band_7"/>
    <property type="match status" value="1"/>
</dbReference>
<evidence type="ECO:0000313" key="9">
    <source>
        <dbReference type="Proteomes" id="UP000681526"/>
    </source>
</evidence>
<dbReference type="RefSeq" id="WP_015255511.1">
    <property type="nucleotide sequence ID" value="NZ_CAJRAY010000085.1"/>
</dbReference>
<dbReference type="Gene3D" id="3.30.479.30">
    <property type="entry name" value="Band 7 domain"/>
    <property type="match status" value="1"/>
</dbReference>
<dbReference type="Proteomes" id="UP000681526">
    <property type="component" value="Unassembled WGS sequence"/>
</dbReference>
<reference evidence="8 9" key="1">
    <citation type="submission" date="2021-04" db="EMBL/GenBank/DDBJ databases">
        <authorList>
            <person name="Rakotoarivonina H."/>
        </authorList>
    </citation>
    <scope>NUCLEOTIDE SEQUENCE [LARGE SCALE GENOMIC DNA]</scope>
    <source>
        <strain evidence="8 9">XE</strain>
    </source>
</reference>
<evidence type="ECO:0000256" key="3">
    <source>
        <dbReference type="ARBA" id="ARBA00022692"/>
    </source>
</evidence>
<name>A0ABN7S446_THEXY</name>
<keyword evidence="9" id="KW-1185">Reference proteome</keyword>
<evidence type="ECO:0000313" key="8">
    <source>
        <dbReference type="EMBL" id="CAG5091855.1"/>
    </source>
</evidence>
<dbReference type="PIRSF" id="PIRSF005651">
    <property type="entry name" value="HflC"/>
    <property type="match status" value="1"/>
</dbReference>
<dbReference type="CDD" id="cd03405">
    <property type="entry name" value="SPFH_HflC"/>
    <property type="match status" value="1"/>
</dbReference>
<keyword evidence="5" id="KW-0472">Membrane</keyword>
<dbReference type="InterPro" id="IPR010200">
    <property type="entry name" value="HflC"/>
</dbReference>
<dbReference type="EMBL" id="CAJRAY010000085">
    <property type="protein sequence ID" value="CAG5091855.1"/>
    <property type="molecule type" value="Genomic_DNA"/>
</dbReference>
<evidence type="ECO:0000256" key="5">
    <source>
        <dbReference type="ARBA" id="ARBA00023136"/>
    </source>
</evidence>
<feature type="domain" description="Band 7" evidence="7">
    <location>
        <begin position="22"/>
        <end position="188"/>
    </location>
</feature>
<accession>A0ABN7S446</accession>
<comment type="function">
    <text evidence="6">HflC and HflK could regulate a protease.</text>
</comment>
<evidence type="ECO:0000256" key="4">
    <source>
        <dbReference type="ARBA" id="ARBA00022989"/>
    </source>
</evidence>
<dbReference type="InterPro" id="IPR036013">
    <property type="entry name" value="Band_7/SPFH_dom_sf"/>
</dbReference>
<evidence type="ECO:0000259" key="7">
    <source>
        <dbReference type="SMART" id="SM00244"/>
    </source>
</evidence>
<dbReference type="SMART" id="SM00244">
    <property type="entry name" value="PHB"/>
    <property type="match status" value="1"/>
</dbReference>
<protein>
    <recommendedName>
        <fullName evidence="6">Protein HflC</fullName>
    </recommendedName>
</protein>
<comment type="caution">
    <text evidence="8">The sequence shown here is derived from an EMBL/GenBank/DDBJ whole genome shotgun (WGS) entry which is preliminary data.</text>
</comment>
<comment type="subcellular location">
    <subcellularLocation>
        <location evidence="1">Membrane</location>
    </subcellularLocation>
</comment>
<dbReference type="GO" id="GO:0006508">
    <property type="term" value="P:proteolysis"/>
    <property type="evidence" value="ECO:0007669"/>
    <property type="project" value="UniProtKB-KW"/>
</dbReference>
<evidence type="ECO:0000256" key="2">
    <source>
        <dbReference type="ARBA" id="ARBA00007862"/>
    </source>
</evidence>
<dbReference type="PANTHER" id="PTHR42911">
    <property type="entry name" value="MODULATOR OF FTSH PROTEASE HFLC"/>
    <property type="match status" value="1"/>
</dbReference>
<organism evidence="8 9">
    <name type="scientific">Thermobacillus xylanilyticus</name>
    <dbReference type="NCBI Taxonomy" id="76633"/>
    <lineage>
        <taxon>Bacteria</taxon>
        <taxon>Bacillati</taxon>
        <taxon>Bacillota</taxon>
        <taxon>Bacilli</taxon>
        <taxon>Bacillales</taxon>
        <taxon>Paenibacillaceae</taxon>
        <taxon>Thermobacillus</taxon>
    </lineage>
</organism>
<evidence type="ECO:0000256" key="1">
    <source>
        <dbReference type="ARBA" id="ARBA00004370"/>
    </source>
</evidence>
<evidence type="ECO:0000256" key="6">
    <source>
        <dbReference type="PIRNR" id="PIRNR005651"/>
    </source>
</evidence>
<comment type="similarity">
    <text evidence="2 6">Belongs to the band 7/mec-2 family. HflC subfamily.</text>
</comment>